<organism evidence="6 7">
    <name type="scientific">Aspergillus bertholletiae</name>
    <dbReference type="NCBI Taxonomy" id="1226010"/>
    <lineage>
        <taxon>Eukaryota</taxon>
        <taxon>Fungi</taxon>
        <taxon>Dikarya</taxon>
        <taxon>Ascomycota</taxon>
        <taxon>Pezizomycotina</taxon>
        <taxon>Eurotiomycetes</taxon>
        <taxon>Eurotiomycetidae</taxon>
        <taxon>Eurotiales</taxon>
        <taxon>Aspergillaceae</taxon>
        <taxon>Aspergillus</taxon>
        <taxon>Aspergillus subgen. Circumdati</taxon>
    </lineage>
</organism>
<feature type="transmembrane region" description="Helical" evidence="5">
    <location>
        <begin position="301"/>
        <end position="325"/>
    </location>
</feature>
<dbReference type="GO" id="GO:0005886">
    <property type="term" value="C:plasma membrane"/>
    <property type="evidence" value="ECO:0007669"/>
    <property type="project" value="TreeGrafter"/>
</dbReference>
<feature type="transmembrane region" description="Helical" evidence="5">
    <location>
        <begin position="235"/>
        <end position="258"/>
    </location>
</feature>
<evidence type="ECO:0008006" key="8">
    <source>
        <dbReference type="Google" id="ProtNLM"/>
    </source>
</evidence>
<name>A0A5N7BIZ6_9EURO</name>
<evidence type="ECO:0000256" key="3">
    <source>
        <dbReference type="ARBA" id="ARBA00022989"/>
    </source>
</evidence>
<keyword evidence="2 5" id="KW-0812">Transmembrane</keyword>
<proteinExistence type="predicted"/>
<dbReference type="GO" id="GO:0022857">
    <property type="term" value="F:transmembrane transporter activity"/>
    <property type="evidence" value="ECO:0007669"/>
    <property type="project" value="TreeGrafter"/>
</dbReference>
<dbReference type="PANTHER" id="PTHR23502">
    <property type="entry name" value="MAJOR FACILITATOR SUPERFAMILY"/>
    <property type="match status" value="1"/>
</dbReference>
<dbReference type="InterPro" id="IPR036259">
    <property type="entry name" value="MFS_trans_sf"/>
</dbReference>
<evidence type="ECO:0000256" key="1">
    <source>
        <dbReference type="ARBA" id="ARBA00004141"/>
    </source>
</evidence>
<feature type="transmembrane region" description="Helical" evidence="5">
    <location>
        <begin position="202"/>
        <end position="223"/>
    </location>
</feature>
<comment type="subcellular location">
    <subcellularLocation>
        <location evidence="1">Membrane</location>
        <topology evidence="1">Multi-pass membrane protein</topology>
    </subcellularLocation>
</comment>
<feature type="transmembrane region" description="Helical" evidence="5">
    <location>
        <begin position="270"/>
        <end position="289"/>
    </location>
</feature>
<keyword evidence="7" id="KW-1185">Reference proteome</keyword>
<protein>
    <recommendedName>
        <fullName evidence="8">Major facilitator superfamily domain-containing protein</fullName>
    </recommendedName>
</protein>
<evidence type="ECO:0000256" key="5">
    <source>
        <dbReference type="SAM" id="Phobius"/>
    </source>
</evidence>
<keyword evidence="4 5" id="KW-0472">Membrane</keyword>
<feature type="transmembrane region" description="Helical" evidence="5">
    <location>
        <begin position="337"/>
        <end position="359"/>
    </location>
</feature>
<dbReference type="Gene3D" id="1.20.1250.20">
    <property type="entry name" value="MFS general substrate transporter like domains"/>
    <property type="match status" value="1"/>
</dbReference>
<dbReference type="SUPFAM" id="SSF103473">
    <property type="entry name" value="MFS general substrate transporter"/>
    <property type="match status" value="1"/>
</dbReference>
<dbReference type="PANTHER" id="PTHR23502:SF34">
    <property type="entry name" value="PROTEIN HOL1"/>
    <property type="match status" value="1"/>
</dbReference>
<evidence type="ECO:0000313" key="6">
    <source>
        <dbReference type="EMBL" id="KAE8381792.1"/>
    </source>
</evidence>
<feature type="transmembrane region" description="Helical" evidence="5">
    <location>
        <begin position="92"/>
        <end position="114"/>
    </location>
</feature>
<sequence length="395" mass="43609">MALKEEQPSAFHDERAIAKGIIGATQLFQGELFTWTKASDTLCVKRLGYGRSIVGVLVWSTNRPRFWSQRIRGSRSLRCGGLVFLHEKDAMVGVYSFIIAGGSALGGIFAGLVANATPNWRWVFGTNTILTGINFLFIVLFQAETNFERPYEYEHSEGLQCSDIAVIKTQVTFSWVESLSVTSWLDQNTSLWKLAIKPFRMLRYPAVLWCIAVYGVTLGWFMLQQTANAAAFPELASWGAVIGCFAGGPLSDYIAAHIAKKYGGQYRPEYRLWCLVPMVAFGPVGLLPWGAGLGKHLPPMVAIAGSGISYAVLCATPAVGMTYVVDCYRPVSSEVMTILTVSKNALAFGLSFGVVLWLVKYGFLKVGWLCTLIESIVFLTTIPMYYYGESLRTRI</sequence>
<accession>A0A5N7BIZ6</accession>
<dbReference type="EMBL" id="ML736168">
    <property type="protein sequence ID" value="KAE8381792.1"/>
    <property type="molecule type" value="Genomic_DNA"/>
</dbReference>
<keyword evidence="3 5" id="KW-1133">Transmembrane helix</keyword>
<feature type="transmembrane region" description="Helical" evidence="5">
    <location>
        <begin position="120"/>
        <end position="141"/>
    </location>
</feature>
<dbReference type="AlphaFoldDB" id="A0A5N7BIZ6"/>
<evidence type="ECO:0000256" key="4">
    <source>
        <dbReference type="ARBA" id="ARBA00023136"/>
    </source>
</evidence>
<evidence type="ECO:0000256" key="2">
    <source>
        <dbReference type="ARBA" id="ARBA00022692"/>
    </source>
</evidence>
<evidence type="ECO:0000313" key="7">
    <source>
        <dbReference type="Proteomes" id="UP000326198"/>
    </source>
</evidence>
<feature type="transmembrane region" description="Helical" evidence="5">
    <location>
        <begin position="365"/>
        <end position="387"/>
    </location>
</feature>
<dbReference type="OrthoDB" id="268400at2759"/>
<gene>
    <name evidence="6" type="ORF">BDV26DRAFT_289218</name>
</gene>
<reference evidence="6 7" key="1">
    <citation type="submission" date="2019-04" db="EMBL/GenBank/DDBJ databases">
        <title>Friends and foes A comparative genomics studyof 23 Aspergillus species from section Flavi.</title>
        <authorList>
            <consortium name="DOE Joint Genome Institute"/>
            <person name="Kjaerbolling I."/>
            <person name="Vesth T."/>
            <person name="Frisvad J.C."/>
            <person name="Nybo J.L."/>
            <person name="Theobald S."/>
            <person name="Kildgaard S."/>
            <person name="Isbrandt T."/>
            <person name="Kuo A."/>
            <person name="Sato A."/>
            <person name="Lyhne E.K."/>
            <person name="Kogle M.E."/>
            <person name="Wiebenga A."/>
            <person name="Kun R.S."/>
            <person name="Lubbers R.J."/>
            <person name="Makela M.R."/>
            <person name="Barry K."/>
            <person name="Chovatia M."/>
            <person name="Clum A."/>
            <person name="Daum C."/>
            <person name="Haridas S."/>
            <person name="He G."/>
            <person name="LaButti K."/>
            <person name="Lipzen A."/>
            <person name="Mondo S."/>
            <person name="Riley R."/>
            <person name="Salamov A."/>
            <person name="Simmons B.A."/>
            <person name="Magnuson J.K."/>
            <person name="Henrissat B."/>
            <person name="Mortensen U.H."/>
            <person name="Larsen T.O."/>
            <person name="Devries R.P."/>
            <person name="Grigoriev I.V."/>
            <person name="Machida M."/>
            <person name="Baker S.E."/>
            <person name="Andersen M.R."/>
        </authorList>
    </citation>
    <scope>NUCLEOTIDE SEQUENCE [LARGE SCALE GENOMIC DNA]</scope>
    <source>
        <strain evidence="6 7">IBT 29228</strain>
    </source>
</reference>
<dbReference type="Proteomes" id="UP000326198">
    <property type="component" value="Unassembled WGS sequence"/>
</dbReference>